<dbReference type="Pfam" id="PF05013">
    <property type="entry name" value="FGase"/>
    <property type="match status" value="1"/>
</dbReference>
<name>A0A3B0SJP4_9ZZZZ</name>
<dbReference type="InterPro" id="IPR007709">
    <property type="entry name" value="N-FG_amidohydro"/>
</dbReference>
<dbReference type="EMBL" id="UOEE01000197">
    <property type="protein sequence ID" value="VAV95135.1"/>
    <property type="molecule type" value="Genomic_DNA"/>
</dbReference>
<dbReference type="AlphaFoldDB" id="A0A3B0SJP4"/>
<proteinExistence type="predicted"/>
<dbReference type="NCBIfam" id="TIGR02017">
    <property type="entry name" value="hutG_amidohyd"/>
    <property type="match status" value="1"/>
</dbReference>
<accession>A0A3B0SJP4</accession>
<dbReference type="SUPFAM" id="SSF53187">
    <property type="entry name" value="Zn-dependent exopeptidases"/>
    <property type="match status" value="1"/>
</dbReference>
<dbReference type="InterPro" id="IPR010247">
    <property type="entry name" value="HutG_amidohyd"/>
</dbReference>
<reference evidence="1" key="1">
    <citation type="submission" date="2018-06" db="EMBL/GenBank/DDBJ databases">
        <authorList>
            <person name="Zhirakovskaya E."/>
        </authorList>
    </citation>
    <scope>NUCLEOTIDE SEQUENCE</scope>
</reference>
<dbReference type="GO" id="GO:0050129">
    <property type="term" value="F:N-formylglutamate deformylase activity"/>
    <property type="evidence" value="ECO:0007669"/>
    <property type="project" value="UniProtKB-EC"/>
</dbReference>
<gene>
    <name evidence="1" type="ORF">MNBD_ALPHA06-2192</name>
</gene>
<organism evidence="1">
    <name type="scientific">hydrothermal vent metagenome</name>
    <dbReference type="NCBI Taxonomy" id="652676"/>
    <lineage>
        <taxon>unclassified sequences</taxon>
        <taxon>metagenomes</taxon>
        <taxon>ecological metagenomes</taxon>
    </lineage>
</organism>
<dbReference type="EC" id="3.5.1.68" evidence="1"/>
<evidence type="ECO:0000313" key="1">
    <source>
        <dbReference type="EMBL" id="VAV95135.1"/>
    </source>
</evidence>
<dbReference type="Gene3D" id="3.40.630.40">
    <property type="entry name" value="Zn-dependent exopeptidases"/>
    <property type="match status" value="1"/>
</dbReference>
<sequence>MTALFHCMQNDGPVLLNFPHSGIFLPPKIANSLNQRGNMLPDTDWHVPKLYGFAKEQVSWLEATHSRYVVDLNRDPDGANLYPGQAGTDICPVTDFAGADIYREQQMPDIKARTEQYFRPYHTELSAQIERILSRHGVCILLDCHSILGQVPRLFDGQLPDLNLGTFSGASCDTSLAELAATTLQTPEFPFVRDGRFTGGWITRQYGQPSSGVHALQLEIAQSCYMDENQIELFDLETAAPLQRVLRNLINNLNNWNINTRKQ</sequence>
<protein>
    <submittedName>
        <fullName evidence="1">N-formylglutamate deformylase</fullName>
        <ecNumber evidence="1">3.5.1.68</ecNumber>
    </submittedName>
</protein>
<keyword evidence="1" id="KW-0378">Hydrolase</keyword>